<dbReference type="GO" id="GO:0004888">
    <property type="term" value="F:transmembrane signaling receptor activity"/>
    <property type="evidence" value="ECO:0007669"/>
    <property type="project" value="TreeGrafter"/>
</dbReference>
<dbReference type="SMART" id="SM00283">
    <property type="entry name" value="MA"/>
    <property type="match status" value="1"/>
</dbReference>
<keyword evidence="4" id="KW-1185">Reference proteome</keyword>
<sequence length="200" mass="20529">MSATVKGNAETAMQANTLSGSASHAAAKGGQAVADVINTMNEINTSSQRIADITGVIDGIAFQTNILALNAAVEAARAGETGRGFAVVAGEVRALAQRSANAAKEIKDLISASVEKVEIGSSLVDAAGKTMDEIVTQVKRVSDLIGEIRSATEEQSNGTSQIDKAVSDLDSITQQNAALVEQSTAASDSLRQQATRLVEA</sequence>
<name>W2STR2_NECAM</name>
<dbReference type="Proteomes" id="UP000053676">
    <property type="component" value="Unassembled WGS sequence"/>
</dbReference>
<dbReference type="STRING" id="51031.W2STR2"/>
<dbReference type="PANTHER" id="PTHR43531:SF7">
    <property type="entry name" value="AEROTAXIS RECEPTOR"/>
    <property type="match status" value="1"/>
</dbReference>
<dbReference type="AlphaFoldDB" id="W2STR2"/>
<dbReference type="KEGG" id="nai:NECAME_18548"/>
<dbReference type="InterPro" id="IPR051310">
    <property type="entry name" value="MCP_chemotaxis"/>
</dbReference>
<evidence type="ECO:0000313" key="3">
    <source>
        <dbReference type="EMBL" id="ETN73020.1"/>
    </source>
</evidence>
<protein>
    <submittedName>
        <fullName evidence="3">Methyl-accepting chemotaxis protein signaling domain protein</fullName>
    </submittedName>
</protein>
<dbReference type="InterPro" id="IPR004089">
    <property type="entry name" value="MCPsignal_dom"/>
</dbReference>
<dbReference type="OMA" id="KHASAQI"/>
<dbReference type="GO" id="GO:0005886">
    <property type="term" value="C:plasma membrane"/>
    <property type="evidence" value="ECO:0007669"/>
    <property type="project" value="TreeGrafter"/>
</dbReference>
<accession>W2STR2</accession>
<dbReference type="PROSITE" id="PS50111">
    <property type="entry name" value="CHEMOTAXIS_TRANSDUC_2"/>
    <property type="match status" value="1"/>
</dbReference>
<organism evidence="3 4">
    <name type="scientific">Necator americanus</name>
    <name type="common">Human hookworm</name>
    <dbReference type="NCBI Taxonomy" id="51031"/>
    <lineage>
        <taxon>Eukaryota</taxon>
        <taxon>Metazoa</taxon>
        <taxon>Ecdysozoa</taxon>
        <taxon>Nematoda</taxon>
        <taxon>Chromadorea</taxon>
        <taxon>Rhabditida</taxon>
        <taxon>Rhabditina</taxon>
        <taxon>Rhabditomorpha</taxon>
        <taxon>Strongyloidea</taxon>
        <taxon>Ancylostomatidae</taxon>
        <taxon>Bunostominae</taxon>
        <taxon>Necator</taxon>
    </lineage>
</organism>
<reference evidence="4" key="1">
    <citation type="journal article" date="2014" name="Nat. Genet.">
        <title>Genome of the human hookworm Necator americanus.</title>
        <authorList>
            <person name="Tang Y.T."/>
            <person name="Gao X."/>
            <person name="Rosa B.A."/>
            <person name="Abubucker S."/>
            <person name="Hallsworth-Pepin K."/>
            <person name="Martin J."/>
            <person name="Tyagi R."/>
            <person name="Heizer E."/>
            <person name="Zhang X."/>
            <person name="Bhonagiri-Palsikar V."/>
            <person name="Minx P."/>
            <person name="Warren W.C."/>
            <person name="Wang Q."/>
            <person name="Zhan B."/>
            <person name="Hotez P.J."/>
            <person name="Sternberg P.W."/>
            <person name="Dougall A."/>
            <person name="Gaze S.T."/>
            <person name="Mulvenna J."/>
            <person name="Sotillo J."/>
            <person name="Ranganathan S."/>
            <person name="Rabelo E.M."/>
            <person name="Wilson R.K."/>
            <person name="Felgner P.L."/>
            <person name="Bethony J."/>
            <person name="Hawdon J.M."/>
            <person name="Gasser R.B."/>
            <person name="Loukas A."/>
            <person name="Mitreva M."/>
        </authorList>
    </citation>
    <scope>NUCLEOTIDE SEQUENCE [LARGE SCALE GENOMIC DNA]</scope>
</reference>
<feature type="domain" description="Methyl-accepting transducer" evidence="2">
    <location>
        <begin position="1"/>
        <end position="191"/>
    </location>
</feature>
<keyword evidence="1" id="KW-0807">Transducer</keyword>
<dbReference type="GO" id="GO:0006935">
    <property type="term" value="P:chemotaxis"/>
    <property type="evidence" value="ECO:0007669"/>
    <property type="project" value="TreeGrafter"/>
</dbReference>
<dbReference type="GO" id="GO:0007165">
    <property type="term" value="P:signal transduction"/>
    <property type="evidence" value="ECO:0007669"/>
    <property type="project" value="UniProtKB-KW"/>
</dbReference>
<proteinExistence type="predicted"/>
<gene>
    <name evidence="3" type="ORF">NECAME_18548</name>
</gene>
<dbReference type="Gene3D" id="1.10.287.950">
    <property type="entry name" value="Methyl-accepting chemotaxis protein"/>
    <property type="match status" value="1"/>
</dbReference>
<feature type="non-terminal residue" evidence="3">
    <location>
        <position position="200"/>
    </location>
</feature>
<dbReference type="PANTHER" id="PTHR43531">
    <property type="entry name" value="PROTEIN ICFG"/>
    <property type="match status" value="1"/>
</dbReference>
<evidence type="ECO:0000256" key="1">
    <source>
        <dbReference type="PROSITE-ProRule" id="PRU00284"/>
    </source>
</evidence>
<evidence type="ECO:0000259" key="2">
    <source>
        <dbReference type="PROSITE" id="PS50111"/>
    </source>
</evidence>
<dbReference type="SUPFAM" id="SSF58104">
    <property type="entry name" value="Methyl-accepting chemotaxis protein (MCP) signaling domain"/>
    <property type="match status" value="1"/>
</dbReference>
<dbReference type="OrthoDB" id="8300643at2759"/>
<evidence type="ECO:0000313" key="4">
    <source>
        <dbReference type="Proteomes" id="UP000053676"/>
    </source>
</evidence>
<dbReference type="EMBL" id="KI662088">
    <property type="protein sequence ID" value="ETN73020.1"/>
    <property type="molecule type" value="Genomic_DNA"/>
</dbReference>
<dbReference type="Pfam" id="PF00015">
    <property type="entry name" value="MCPsignal"/>
    <property type="match status" value="1"/>
</dbReference>